<evidence type="ECO:0000256" key="2">
    <source>
        <dbReference type="SAM" id="Phobius"/>
    </source>
</evidence>
<feature type="transmembrane region" description="Helical" evidence="2">
    <location>
        <begin position="44"/>
        <end position="65"/>
    </location>
</feature>
<keyword evidence="4" id="KW-1185">Reference proteome</keyword>
<feature type="transmembrane region" description="Helical" evidence="2">
    <location>
        <begin position="20"/>
        <end position="38"/>
    </location>
</feature>
<evidence type="ECO:0000256" key="1">
    <source>
        <dbReference type="SAM" id="Coils"/>
    </source>
</evidence>
<dbReference type="EMBL" id="FZPD01000003">
    <property type="protein sequence ID" value="SNT00304.1"/>
    <property type="molecule type" value="Genomic_DNA"/>
</dbReference>
<protein>
    <recommendedName>
        <fullName evidence="5">Signal transduction histidine kinase dimerisation/phosphoacceptor domain-containing protein</fullName>
    </recommendedName>
</protein>
<dbReference type="RefSeq" id="WP_089356684.1">
    <property type="nucleotide sequence ID" value="NZ_FZPD01000003.1"/>
</dbReference>
<gene>
    <name evidence="3" type="ORF">SAMN05421640_1967</name>
</gene>
<name>A0A239J6N3_EKHLU</name>
<feature type="transmembrane region" description="Helical" evidence="2">
    <location>
        <begin position="72"/>
        <end position="91"/>
    </location>
</feature>
<sequence length="291" mass="33232">MQTIKQYKAWILREEIEDRLFYIALTFAPFYFGLNIFNDLIQDLPLLHLALDILFLVISIAFYFLRRVLNKGSVLIFIFCILILSGFIYFWYSSSGIHGSGSYIFPVLAALVLLINRGFYLHFFSAVLLILTFILVAIPATGIQNTYSELVFELILNLTILAILLVLFKLALDKEQADLESQNLQLDDLNKDLAKKSAELTEYNAEIELIHENLEQLVNQKTKVLNEENKRDSEYSFINAHLVRAPIANILAIIEQSDSQNPKLIELKSNVQELDTIVRKIGKVLAGDLES</sequence>
<evidence type="ECO:0008006" key="5">
    <source>
        <dbReference type="Google" id="ProtNLM"/>
    </source>
</evidence>
<keyword evidence="2" id="KW-0472">Membrane</keyword>
<keyword evidence="2" id="KW-0812">Transmembrane</keyword>
<organism evidence="3 4">
    <name type="scientific">Ekhidna lutea</name>
    <dbReference type="NCBI Taxonomy" id="447679"/>
    <lineage>
        <taxon>Bacteria</taxon>
        <taxon>Pseudomonadati</taxon>
        <taxon>Bacteroidota</taxon>
        <taxon>Cytophagia</taxon>
        <taxon>Cytophagales</taxon>
        <taxon>Reichenbachiellaceae</taxon>
        <taxon>Ekhidna</taxon>
    </lineage>
</organism>
<dbReference type="OrthoDB" id="9124519at2"/>
<feature type="transmembrane region" description="Helical" evidence="2">
    <location>
        <begin position="123"/>
        <end position="142"/>
    </location>
</feature>
<evidence type="ECO:0000313" key="3">
    <source>
        <dbReference type="EMBL" id="SNT00304.1"/>
    </source>
</evidence>
<dbReference type="AlphaFoldDB" id="A0A239J6N3"/>
<accession>A0A239J6N3</accession>
<feature type="coiled-coil region" evidence="1">
    <location>
        <begin position="172"/>
        <end position="231"/>
    </location>
</feature>
<keyword evidence="2" id="KW-1133">Transmembrane helix</keyword>
<evidence type="ECO:0000313" key="4">
    <source>
        <dbReference type="Proteomes" id="UP000198393"/>
    </source>
</evidence>
<proteinExistence type="predicted"/>
<feature type="transmembrane region" description="Helical" evidence="2">
    <location>
        <begin position="154"/>
        <end position="172"/>
    </location>
</feature>
<dbReference type="Proteomes" id="UP000198393">
    <property type="component" value="Unassembled WGS sequence"/>
</dbReference>
<feature type="transmembrane region" description="Helical" evidence="2">
    <location>
        <begin position="97"/>
        <end position="116"/>
    </location>
</feature>
<keyword evidence="1" id="KW-0175">Coiled coil</keyword>
<reference evidence="3 4" key="1">
    <citation type="submission" date="2017-06" db="EMBL/GenBank/DDBJ databases">
        <authorList>
            <person name="Kim H.J."/>
            <person name="Triplett B.A."/>
        </authorList>
    </citation>
    <scope>NUCLEOTIDE SEQUENCE [LARGE SCALE GENOMIC DNA]</scope>
    <source>
        <strain evidence="3 4">DSM 19307</strain>
    </source>
</reference>